<dbReference type="SUPFAM" id="SSF48452">
    <property type="entry name" value="TPR-like"/>
    <property type="match status" value="1"/>
</dbReference>
<protein>
    <recommendedName>
        <fullName evidence="7">OmpR/PhoB-type domain-containing protein</fullName>
    </recommendedName>
</protein>
<dbReference type="RefSeq" id="WP_147481781.1">
    <property type="nucleotide sequence ID" value="NZ_RFFG01000091.1"/>
</dbReference>
<dbReference type="Proteomes" id="UP000282674">
    <property type="component" value="Unassembled WGS sequence"/>
</dbReference>
<dbReference type="InterPro" id="IPR051677">
    <property type="entry name" value="AfsR-DnrI-RedD_regulator"/>
</dbReference>
<dbReference type="Pfam" id="PF13191">
    <property type="entry name" value="AAA_16"/>
    <property type="match status" value="1"/>
</dbReference>
<comment type="caution">
    <text evidence="8">The sequence shown here is derived from an EMBL/GenBank/DDBJ whole genome shotgun (WGS) entry which is preliminary data.</text>
</comment>
<feature type="DNA-binding region" description="OmpR/PhoB-type" evidence="5">
    <location>
        <begin position="1"/>
        <end position="102"/>
    </location>
</feature>
<dbReference type="PANTHER" id="PTHR35807">
    <property type="entry name" value="TRANSCRIPTIONAL REGULATOR REDD-RELATED"/>
    <property type="match status" value="1"/>
</dbReference>
<comment type="similarity">
    <text evidence="1">Belongs to the AfsR/DnrI/RedD regulatory family.</text>
</comment>
<keyword evidence="4" id="KW-0804">Transcription</keyword>
<evidence type="ECO:0000256" key="1">
    <source>
        <dbReference type="ARBA" id="ARBA00005820"/>
    </source>
</evidence>
<dbReference type="PANTHER" id="PTHR35807:SF1">
    <property type="entry name" value="TRANSCRIPTIONAL REGULATOR REDD"/>
    <property type="match status" value="1"/>
</dbReference>
<dbReference type="InterPro" id="IPR027417">
    <property type="entry name" value="P-loop_NTPase"/>
</dbReference>
<dbReference type="PROSITE" id="PS51755">
    <property type="entry name" value="OMPR_PHOB"/>
    <property type="match status" value="1"/>
</dbReference>
<proteinExistence type="inferred from homology"/>
<evidence type="ECO:0000256" key="2">
    <source>
        <dbReference type="ARBA" id="ARBA00023015"/>
    </source>
</evidence>
<keyword evidence="3 5" id="KW-0238">DNA-binding</keyword>
<dbReference type="SMART" id="SM01043">
    <property type="entry name" value="BTAD"/>
    <property type="match status" value="1"/>
</dbReference>
<accession>A0A3M2LTE6</accession>
<dbReference type="GO" id="GO:0000160">
    <property type="term" value="P:phosphorelay signal transduction system"/>
    <property type="evidence" value="ECO:0007669"/>
    <property type="project" value="InterPro"/>
</dbReference>
<dbReference type="GO" id="GO:0006355">
    <property type="term" value="P:regulation of DNA-templated transcription"/>
    <property type="evidence" value="ECO:0007669"/>
    <property type="project" value="InterPro"/>
</dbReference>
<dbReference type="SMART" id="SM00862">
    <property type="entry name" value="Trans_reg_C"/>
    <property type="match status" value="1"/>
</dbReference>
<keyword evidence="2" id="KW-0805">Transcription regulation</keyword>
<dbReference type="CDD" id="cd15831">
    <property type="entry name" value="BTAD"/>
    <property type="match status" value="1"/>
</dbReference>
<dbReference type="InterPro" id="IPR005158">
    <property type="entry name" value="BTAD"/>
</dbReference>
<feature type="non-terminal residue" evidence="8">
    <location>
        <position position="328"/>
    </location>
</feature>
<evidence type="ECO:0000259" key="7">
    <source>
        <dbReference type="PROSITE" id="PS51755"/>
    </source>
</evidence>
<dbReference type="AlphaFoldDB" id="A0A3M2LTE6"/>
<dbReference type="Pfam" id="PF03704">
    <property type="entry name" value="BTAD"/>
    <property type="match status" value="1"/>
</dbReference>
<evidence type="ECO:0000313" key="9">
    <source>
        <dbReference type="Proteomes" id="UP000282674"/>
    </source>
</evidence>
<dbReference type="SUPFAM" id="SSF52540">
    <property type="entry name" value="P-loop containing nucleoside triphosphate hydrolases"/>
    <property type="match status" value="1"/>
</dbReference>
<evidence type="ECO:0000256" key="5">
    <source>
        <dbReference type="PROSITE-ProRule" id="PRU01091"/>
    </source>
</evidence>
<dbReference type="OrthoDB" id="4054020at2"/>
<evidence type="ECO:0000256" key="4">
    <source>
        <dbReference type="ARBA" id="ARBA00023163"/>
    </source>
</evidence>
<dbReference type="InterPro" id="IPR041664">
    <property type="entry name" value="AAA_16"/>
</dbReference>
<evidence type="ECO:0000256" key="3">
    <source>
        <dbReference type="ARBA" id="ARBA00023125"/>
    </source>
</evidence>
<feature type="region of interest" description="Disordered" evidence="6">
    <location>
        <begin position="266"/>
        <end position="288"/>
    </location>
</feature>
<organism evidence="8 9">
    <name type="scientific">Actinomadura harenae</name>
    <dbReference type="NCBI Taxonomy" id="2483351"/>
    <lineage>
        <taxon>Bacteria</taxon>
        <taxon>Bacillati</taxon>
        <taxon>Actinomycetota</taxon>
        <taxon>Actinomycetes</taxon>
        <taxon>Streptosporangiales</taxon>
        <taxon>Thermomonosporaceae</taxon>
        <taxon>Actinomadura</taxon>
    </lineage>
</organism>
<dbReference type="EMBL" id="RFFG01000091">
    <property type="protein sequence ID" value="RMI38148.1"/>
    <property type="molecule type" value="Genomic_DNA"/>
</dbReference>
<dbReference type="Pfam" id="PF00486">
    <property type="entry name" value="Trans_reg_C"/>
    <property type="match status" value="1"/>
</dbReference>
<dbReference type="InterPro" id="IPR011990">
    <property type="entry name" value="TPR-like_helical_dom_sf"/>
</dbReference>
<dbReference type="GO" id="GO:0003677">
    <property type="term" value="F:DNA binding"/>
    <property type="evidence" value="ECO:0007669"/>
    <property type="project" value="UniProtKB-UniRule"/>
</dbReference>
<dbReference type="InterPro" id="IPR001867">
    <property type="entry name" value="OmpR/PhoB-type_DNA-bd"/>
</dbReference>
<feature type="domain" description="OmpR/PhoB-type" evidence="7">
    <location>
        <begin position="1"/>
        <end position="102"/>
    </location>
</feature>
<dbReference type="InterPro" id="IPR016032">
    <property type="entry name" value="Sig_transdc_resp-reg_C-effctor"/>
</dbReference>
<dbReference type="SUPFAM" id="SSF46894">
    <property type="entry name" value="C-terminal effector domain of the bipartite response regulators"/>
    <property type="match status" value="1"/>
</dbReference>
<gene>
    <name evidence="8" type="ORF">EBO15_33670</name>
</gene>
<dbReference type="Gene3D" id="1.10.10.10">
    <property type="entry name" value="Winged helix-like DNA-binding domain superfamily/Winged helix DNA-binding domain"/>
    <property type="match status" value="1"/>
</dbReference>
<evidence type="ECO:0000256" key="6">
    <source>
        <dbReference type="SAM" id="MobiDB-lite"/>
    </source>
</evidence>
<reference evidence="8 9" key="1">
    <citation type="submission" date="2018-10" db="EMBL/GenBank/DDBJ databases">
        <title>Isolation from soil.</title>
        <authorList>
            <person name="Hu J."/>
        </authorList>
    </citation>
    <scope>NUCLEOTIDE SEQUENCE [LARGE SCALE GENOMIC DNA]</scope>
    <source>
        <strain evidence="8 9">NEAU-Ht49</strain>
    </source>
</reference>
<dbReference type="Gene3D" id="1.25.40.10">
    <property type="entry name" value="Tetratricopeptide repeat domain"/>
    <property type="match status" value="1"/>
</dbReference>
<keyword evidence="9" id="KW-1185">Reference proteome</keyword>
<evidence type="ECO:0000313" key="8">
    <source>
        <dbReference type="EMBL" id="RMI38148.1"/>
    </source>
</evidence>
<name>A0A3M2LTE6_9ACTN</name>
<dbReference type="InterPro" id="IPR036388">
    <property type="entry name" value="WH-like_DNA-bd_sf"/>
</dbReference>
<sequence>MTEELEFRLFGPLEVTAAGRGALDLGTRKQRALVAMLALEPGRVVSLDRLIDELWAGEPPAGATRTLQAYIAPLRKALEPDRPPRTPPTILLTREPGYLLAVPPGRIDLWRFTAEAEDGRTALARGDHRRAAETLGRALDLWRGDPLGEFADQEFALPVVARLAEARLAALENLYDARLALGDDASLVTGLEEIAGAEPYRERTWSLLVLALYRAGRQADALAALRRVRTRLSDDLGLSPGPELRDLEKAVFDQSPDLLVRAPAPAPVVAPSEPEPEPEPEGDRLIGRAGQLAELERRLAGARRGQGGAVLVTGEAGIGKTRLVRAAA</sequence>